<keyword evidence="1" id="KW-0808">Transferase</keyword>
<feature type="active site" description="Glycyl thioester intermediate" evidence="3">
    <location>
        <position position="182"/>
    </location>
</feature>
<gene>
    <name evidence="5" type="ORF">EOD39_6435</name>
</gene>
<dbReference type="Proteomes" id="UP000289886">
    <property type="component" value="Unassembled WGS sequence"/>
</dbReference>
<comment type="caution">
    <text evidence="5">The sequence shown here is derived from an EMBL/GenBank/DDBJ whole genome shotgun (WGS) entry which is preliminary data.</text>
</comment>
<protein>
    <submittedName>
        <fullName evidence="5">G2/M phase-specific E3 ubiquitin-protein ligase</fullName>
    </submittedName>
</protein>
<evidence type="ECO:0000313" key="5">
    <source>
        <dbReference type="EMBL" id="RXN01533.1"/>
    </source>
</evidence>
<dbReference type="InterPro" id="IPR035983">
    <property type="entry name" value="Hect_E3_ubiquitin_ligase"/>
</dbReference>
<dbReference type="EMBL" id="SCEB01000039">
    <property type="protein sequence ID" value="RXN01533.1"/>
    <property type="molecule type" value="Genomic_DNA"/>
</dbReference>
<evidence type="ECO:0000313" key="6">
    <source>
        <dbReference type="Proteomes" id="UP000289886"/>
    </source>
</evidence>
<dbReference type="SUPFAM" id="SSF56204">
    <property type="entry name" value="Hect, E3 ligase catalytic domain"/>
    <property type="match status" value="1"/>
</dbReference>
<accession>A0A662YYA8</accession>
<feature type="non-terminal residue" evidence="5">
    <location>
        <position position="1"/>
    </location>
</feature>
<dbReference type="GO" id="GO:0004842">
    <property type="term" value="F:ubiquitin-protein transferase activity"/>
    <property type="evidence" value="ECO:0007669"/>
    <property type="project" value="InterPro"/>
</dbReference>
<dbReference type="PROSITE" id="PS50237">
    <property type="entry name" value="HECT"/>
    <property type="match status" value="1"/>
</dbReference>
<dbReference type="AlphaFoldDB" id="A0A662YYA8"/>
<dbReference type="Gene3D" id="3.30.2410.10">
    <property type="entry name" value="Hect, E3 ligase catalytic domain"/>
    <property type="match status" value="1"/>
</dbReference>
<organism evidence="5 6">
    <name type="scientific">Acipenser ruthenus</name>
    <name type="common">Sterlet sturgeon</name>
    <dbReference type="NCBI Taxonomy" id="7906"/>
    <lineage>
        <taxon>Eukaryota</taxon>
        <taxon>Metazoa</taxon>
        <taxon>Chordata</taxon>
        <taxon>Craniata</taxon>
        <taxon>Vertebrata</taxon>
        <taxon>Euteleostomi</taxon>
        <taxon>Actinopterygii</taxon>
        <taxon>Chondrostei</taxon>
        <taxon>Acipenseriformes</taxon>
        <taxon>Acipenseridae</taxon>
        <taxon>Acipenser</taxon>
    </lineage>
</organism>
<evidence type="ECO:0000256" key="1">
    <source>
        <dbReference type="ARBA" id="ARBA00022679"/>
    </source>
</evidence>
<keyword evidence="2 3" id="KW-0833">Ubl conjugation pathway</keyword>
<sequence length="214" mass="24472">QMENVSTLEGLKDVAAKHCNLLHVAGCYRYLQNLQDRDVLVQDFMKWYVCGRTRNSLERLKEGLKTLGVLDAIVAHPVLFANSFCWREEVLTSEQFSELFKISFSTAGSNKRREEQRIVGYWRDYLQDVEDADSSVSLRQILAFITGADKEPPLGFQPQPSVEFLHENNEGYISNFPQANTCCNILKLPILKSFDEFKKQMDFAILNSPGFGHP</sequence>
<dbReference type="InterPro" id="IPR000569">
    <property type="entry name" value="HECT_dom"/>
</dbReference>
<reference evidence="5 6" key="1">
    <citation type="submission" date="2019-01" db="EMBL/GenBank/DDBJ databases">
        <title>Draft Genome and Complete Hox-Cluster Characterization of the Sterlet Sturgeon (Acipenser ruthenus).</title>
        <authorList>
            <person name="Wei Q."/>
        </authorList>
    </citation>
    <scope>NUCLEOTIDE SEQUENCE [LARGE SCALE GENOMIC DNA]</scope>
    <source>
        <strain evidence="5">WHYD16114868_AA</strain>
        <tissue evidence="5">Blood</tissue>
    </source>
</reference>
<evidence type="ECO:0000256" key="2">
    <source>
        <dbReference type="ARBA" id="ARBA00022786"/>
    </source>
</evidence>
<keyword evidence="6" id="KW-1185">Reference proteome</keyword>
<proteinExistence type="predicted"/>
<name>A0A662YYA8_ACIRT</name>
<evidence type="ECO:0000256" key="3">
    <source>
        <dbReference type="PROSITE-ProRule" id="PRU00104"/>
    </source>
</evidence>
<evidence type="ECO:0000259" key="4">
    <source>
        <dbReference type="PROSITE" id="PS50237"/>
    </source>
</evidence>
<dbReference type="Pfam" id="PF00632">
    <property type="entry name" value="HECT"/>
    <property type="match status" value="1"/>
</dbReference>
<feature type="domain" description="HECT" evidence="4">
    <location>
        <begin position="139"/>
        <end position="214"/>
    </location>
</feature>